<evidence type="ECO:0000313" key="4">
    <source>
        <dbReference type="Proteomes" id="UP000661012"/>
    </source>
</evidence>
<keyword evidence="3" id="KW-0238">DNA-binding</keyword>
<gene>
    <name evidence="3" type="ORF">IFT93_23640</name>
</gene>
<evidence type="ECO:0000256" key="1">
    <source>
        <dbReference type="SAM" id="Coils"/>
    </source>
</evidence>
<evidence type="ECO:0000313" key="3">
    <source>
        <dbReference type="EMBL" id="MBD8109358.1"/>
    </source>
</evidence>
<dbReference type="InterPro" id="IPR048428">
    <property type="entry name" value="YobI-NTPase"/>
</dbReference>
<dbReference type="Proteomes" id="UP000661012">
    <property type="component" value="Unassembled WGS sequence"/>
</dbReference>
<dbReference type="GO" id="GO:0003677">
    <property type="term" value="F:DNA binding"/>
    <property type="evidence" value="ECO:0007669"/>
    <property type="project" value="UniProtKB-KW"/>
</dbReference>
<dbReference type="EMBL" id="JACYNN010000049">
    <property type="protein sequence ID" value="MBD8109358.1"/>
    <property type="molecule type" value="Genomic_DNA"/>
</dbReference>
<accession>A0ABR9A137</accession>
<keyword evidence="4" id="KW-1185">Reference proteome</keyword>
<sequence length="905" mass="105090">MANEFNLFRKIVDENKNEAKIFAIIFYKNIYSQDYNLTDKKAGVLYSIVNDYRRRKLHEKYFISLDDKKDKLYARLEKLKKEKASSASDVRMEIICRFLPRELWSGLYFSNHDSRVYNRKVFSAAEMHNDESSFLDFFGLGSMLYVGYDERSYNNFNSFQIDVRNVIDEYKERTKLISSDRDQEYKKTATELNEVKEKIRIRNAITFADLISKIGEKEFKEIAQEYIEKCDVPEIIDKQQLEAIQSGFRRGGFEVLYYLLTNEYIMQDYMMFRSIFHEGAISVNDNDYIKAVGRLTNCENVNNSFTLDDEKEVISELAAQNYIYREGAVHHQLVTYMMKNKNALHERYLSGMISNIFEKNGDSVISVFSVLSSKFTLPDSFKAFITLALGTHRYLDRMLALLEGRESDAIQIKIIINMIAFVDPAVSEDTENYRQFVEDRGYQLISQLDADTLEPFLRNIKRLGVVYDDITLPVTDIEIEALRFIADNEMYRFNKASFRTVVAGLAQDDDVTCETVDARPLSLVNDFKLKNVNAHIDSNIDVFAREIFMGSEENSETIVSLLLHPSLSGEVKAEILEKMQFKVPDLALFKEDVDVEVEGLSWHDLFYRYDHVEAGWPSLLAYIYEECNMSVLTGYIEKHALTLSSQHVDLTDGDKYEILYRKVICNDELSDHAYAAVLNSLYINSECWDETLSFRNFRRIVENNRVSLTPETFKKATDRFGALTDDSECRTFLLWFTQYKDEFLSDTHFYLLADGDDAFIEELLTEICSSDDFSVKEKATLLVKHNTDYNEKLLDSLKLSSDVIKCMIKLWSDDSHKISLIIRLLTYKDIGRSDIADMVSELDEAEYRKLFSQQTATLILSNSSEGESFLSALQKSGLILEWLLRDDGKYYVTCRKKSRQDSDRN</sequence>
<name>A0ABR9A137_9GAMM</name>
<feature type="coiled-coil region" evidence="1">
    <location>
        <begin position="62"/>
        <end position="89"/>
    </location>
</feature>
<feature type="domain" description="YobI-like P-loop NTPase" evidence="2">
    <location>
        <begin position="2"/>
        <end position="46"/>
    </location>
</feature>
<protein>
    <submittedName>
        <fullName evidence="3">DNA-binding protein</fullName>
    </submittedName>
</protein>
<proteinExistence type="predicted"/>
<dbReference type="Pfam" id="PF20693">
    <property type="entry name" value="YobI-ATPase"/>
    <property type="match status" value="1"/>
</dbReference>
<comment type="caution">
    <text evidence="3">The sequence shown here is derived from an EMBL/GenBank/DDBJ whole genome shotgun (WGS) entry which is preliminary data.</text>
</comment>
<organism evidence="3 4">
    <name type="scientific">Erwinia persicina</name>
    <dbReference type="NCBI Taxonomy" id="55211"/>
    <lineage>
        <taxon>Bacteria</taxon>
        <taxon>Pseudomonadati</taxon>
        <taxon>Pseudomonadota</taxon>
        <taxon>Gammaproteobacteria</taxon>
        <taxon>Enterobacterales</taxon>
        <taxon>Erwiniaceae</taxon>
        <taxon>Erwinia</taxon>
    </lineage>
</organism>
<keyword evidence="1" id="KW-0175">Coiled coil</keyword>
<evidence type="ECO:0000259" key="2">
    <source>
        <dbReference type="Pfam" id="PF20693"/>
    </source>
</evidence>
<reference evidence="3 4" key="1">
    <citation type="journal article" date="2020" name="FEMS Microbiol. Ecol.">
        <title>Temporal dynamics of bacterial communities during seed development and maturation.</title>
        <authorList>
            <person name="Chesneau G."/>
            <person name="Torres-Cortes G."/>
            <person name="Briand M."/>
            <person name="Darrasse A."/>
            <person name="Preveaux A."/>
            <person name="Marais C."/>
            <person name="Jacques M.A."/>
            <person name="Shade A."/>
            <person name="Barret M."/>
        </authorList>
    </citation>
    <scope>NUCLEOTIDE SEQUENCE [LARGE SCALE GENOMIC DNA]</scope>
    <source>
        <strain evidence="3 4">CFBP13732</strain>
    </source>
</reference>